<keyword evidence="8" id="KW-0539">Nucleus</keyword>
<dbReference type="InterPro" id="IPR050914">
    <property type="entry name" value="snRNP_SmB/NAA38-like"/>
</dbReference>
<accession>C1LP46</accession>
<dbReference type="GO" id="GO:0071004">
    <property type="term" value="C:U2-type prespliceosome"/>
    <property type="evidence" value="ECO:0007669"/>
    <property type="project" value="TreeGrafter"/>
</dbReference>
<keyword evidence="9 12" id="KW-0687">Ribonucleoprotein</keyword>
<evidence type="ECO:0000256" key="5">
    <source>
        <dbReference type="ARBA" id="ARBA00022664"/>
    </source>
</evidence>
<protein>
    <recommendedName>
        <fullName evidence="10">Sm protein B</fullName>
    </recommendedName>
</protein>
<evidence type="ECO:0000259" key="11">
    <source>
        <dbReference type="PROSITE" id="PS52002"/>
    </source>
</evidence>
<dbReference type="EMBL" id="FN320748">
    <property type="protein sequence ID" value="CAX76474.1"/>
    <property type="molecule type" value="mRNA"/>
</dbReference>
<evidence type="ECO:0000313" key="12">
    <source>
        <dbReference type="EMBL" id="CAX76474.1"/>
    </source>
</evidence>
<dbReference type="InterPro" id="IPR047575">
    <property type="entry name" value="Sm"/>
</dbReference>
<dbReference type="FunFam" id="2.30.30.100:FF:000004">
    <property type="entry name" value="Small nuclear ribonucleoprotein-associated proteins"/>
    <property type="match status" value="1"/>
</dbReference>
<dbReference type="Gene3D" id="2.30.30.100">
    <property type="match status" value="1"/>
</dbReference>
<dbReference type="InterPro" id="IPR010920">
    <property type="entry name" value="LSM_dom_sf"/>
</dbReference>
<dbReference type="GO" id="GO:0070990">
    <property type="term" value="F:snRNP binding"/>
    <property type="evidence" value="ECO:0007669"/>
    <property type="project" value="TreeGrafter"/>
</dbReference>
<evidence type="ECO:0000256" key="4">
    <source>
        <dbReference type="ARBA" id="ARBA00022490"/>
    </source>
</evidence>
<name>C1LP46_SCHJA</name>
<dbReference type="GO" id="GO:0046540">
    <property type="term" value="C:U4/U6 x U5 tri-snRNP complex"/>
    <property type="evidence" value="ECO:0007669"/>
    <property type="project" value="TreeGrafter"/>
</dbReference>
<dbReference type="GO" id="GO:0005682">
    <property type="term" value="C:U5 snRNP"/>
    <property type="evidence" value="ECO:0007669"/>
    <property type="project" value="TreeGrafter"/>
</dbReference>
<reference evidence="12" key="1">
    <citation type="journal article" date="2009" name="Nature">
        <title>The Schistosoma japonicum genome reveals features of host-parasite interplay.</title>
        <authorList>
            <person name="Liu F."/>
            <person name="Zhou Y."/>
            <person name="Wang Z.Q."/>
            <person name="Lu G."/>
            <person name="Zheng H."/>
            <person name="Brindley P.J."/>
            <person name="McManus D.P."/>
            <person name="Blair D."/>
            <person name="Zhang Q.H."/>
            <person name="Zhong Y."/>
            <person name="Wang S."/>
            <person name="Han Z.G."/>
            <person name="Chen Z."/>
        </authorList>
    </citation>
    <scope>NUCLEOTIDE SEQUENCE</scope>
    <source>
        <strain evidence="12">Anhui</strain>
    </source>
</reference>
<evidence type="ECO:0000256" key="10">
    <source>
        <dbReference type="ARBA" id="ARBA00041355"/>
    </source>
</evidence>
<dbReference type="PANTHER" id="PTHR10701:SF0">
    <property type="entry name" value="SMALL NUCLEAR RIBONUCLEOPROTEIN-ASSOCIATED PROTEIN B"/>
    <property type="match status" value="1"/>
</dbReference>
<dbReference type="AlphaFoldDB" id="C1LP46"/>
<dbReference type="GO" id="GO:0000398">
    <property type="term" value="P:mRNA splicing, via spliceosome"/>
    <property type="evidence" value="ECO:0007669"/>
    <property type="project" value="TreeGrafter"/>
</dbReference>
<dbReference type="PANTHER" id="PTHR10701">
    <property type="entry name" value="SMALL NUCLEAR RIBONUCLEOPROTEIN-ASSOCIATED PROTEIN B AND N"/>
    <property type="match status" value="1"/>
</dbReference>
<organism evidence="12">
    <name type="scientific">Schistosoma japonicum</name>
    <name type="common">Blood fluke</name>
    <dbReference type="NCBI Taxonomy" id="6182"/>
    <lineage>
        <taxon>Eukaryota</taxon>
        <taxon>Metazoa</taxon>
        <taxon>Spiralia</taxon>
        <taxon>Lophotrochozoa</taxon>
        <taxon>Platyhelminthes</taxon>
        <taxon>Trematoda</taxon>
        <taxon>Digenea</taxon>
        <taxon>Strigeidida</taxon>
        <taxon>Schistosomatoidea</taxon>
        <taxon>Schistosomatidae</taxon>
        <taxon>Schistosoma</taxon>
    </lineage>
</organism>
<evidence type="ECO:0000256" key="7">
    <source>
        <dbReference type="ARBA" id="ARBA00023187"/>
    </source>
</evidence>
<evidence type="ECO:0000256" key="3">
    <source>
        <dbReference type="ARBA" id="ARBA00009123"/>
    </source>
</evidence>
<reference evidence="12" key="2">
    <citation type="submission" date="2009-03" db="EMBL/GenBank/DDBJ databases">
        <authorList>
            <person name="Gang L."/>
        </authorList>
    </citation>
    <scope>NUCLEOTIDE SEQUENCE</scope>
    <source>
        <strain evidence="12">Anhui</strain>
    </source>
</reference>
<dbReference type="PROSITE" id="PS52002">
    <property type="entry name" value="SM"/>
    <property type="match status" value="1"/>
</dbReference>
<proteinExistence type="evidence at transcript level"/>
<evidence type="ECO:0000256" key="9">
    <source>
        <dbReference type="ARBA" id="ARBA00023274"/>
    </source>
</evidence>
<dbReference type="GO" id="GO:0003723">
    <property type="term" value="F:RNA binding"/>
    <property type="evidence" value="ECO:0007669"/>
    <property type="project" value="UniProtKB-KW"/>
</dbReference>
<keyword evidence="4" id="KW-0963">Cytoplasm</keyword>
<dbReference type="InterPro" id="IPR001163">
    <property type="entry name" value="Sm_dom_euk/arc"/>
</dbReference>
<evidence type="ECO:0000256" key="8">
    <source>
        <dbReference type="ARBA" id="ARBA00023242"/>
    </source>
</evidence>
<comment type="subcellular location">
    <subcellularLocation>
        <location evidence="2">Cytoplasm</location>
    </subcellularLocation>
    <subcellularLocation>
        <location evidence="1">Nucleus</location>
    </subcellularLocation>
</comment>
<dbReference type="GO" id="GO:0071013">
    <property type="term" value="C:catalytic step 2 spliceosome"/>
    <property type="evidence" value="ECO:0007669"/>
    <property type="project" value="TreeGrafter"/>
</dbReference>
<comment type="similarity">
    <text evidence="3">Belongs to the snRNP SmB/SmN family.</text>
</comment>
<dbReference type="SMART" id="SM00651">
    <property type="entry name" value="Sm"/>
    <property type="match status" value="1"/>
</dbReference>
<dbReference type="GO" id="GO:0005685">
    <property type="term" value="C:U1 snRNP"/>
    <property type="evidence" value="ECO:0007669"/>
    <property type="project" value="TreeGrafter"/>
</dbReference>
<feature type="domain" description="Sm" evidence="11">
    <location>
        <begin position="4"/>
        <end position="87"/>
    </location>
</feature>
<dbReference type="GO" id="GO:0005686">
    <property type="term" value="C:U2 snRNP"/>
    <property type="evidence" value="ECO:0007669"/>
    <property type="project" value="TreeGrafter"/>
</dbReference>
<gene>
    <name evidence="12" type="primary">snRNP-B</name>
</gene>
<evidence type="ECO:0000256" key="2">
    <source>
        <dbReference type="ARBA" id="ARBA00004496"/>
    </source>
</evidence>
<dbReference type="GO" id="GO:0005687">
    <property type="term" value="C:U4 snRNP"/>
    <property type="evidence" value="ECO:0007669"/>
    <property type="project" value="TreeGrafter"/>
</dbReference>
<dbReference type="GO" id="GO:0005737">
    <property type="term" value="C:cytoplasm"/>
    <property type="evidence" value="ECO:0007669"/>
    <property type="project" value="UniProtKB-SubCell"/>
</dbReference>
<keyword evidence="7" id="KW-0508">mRNA splicing</keyword>
<evidence type="ECO:0000256" key="6">
    <source>
        <dbReference type="ARBA" id="ARBA00022884"/>
    </source>
</evidence>
<keyword evidence="6" id="KW-0694">RNA-binding</keyword>
<dbReference type="Pfam" id="PF01423">
    <property type="entry name" value="LSM"/>
    <property type="match status" value="1"/>
</dbReference>
<keyword evidence="5" id="KW-0507">mRNA processing</keyword>
<dbReference type="CDD" id="cd01717">
    <property type="entry name" value="Sm_B"/>
    <property type="match status" value="1"/>
</dbReference>
<evidence type="ECO:0000256" key="1">
    <source>
        <dbReference type="ARBA" id="ARBA00004123"/>
    </source>
</evidence>
<sequence>MPVSKNAKISQHVNYRIRCTMQDGRQLVGTFKAFDRHMNIILCDCDEFRQVKSKTAKQDKDRQEKRSLGLVLLRGEHVVTMNVDGPPPPEDAARVPLPTAGAWSTGVKPLAGIAVGRGMPLATPAAAIAPVPPAGLGGPVWGVGAPAPSLMQPRAPPRHAASTSSPNWCTNCCFWSWNAACYCCSRISSTSPTTSWVSVIPFDSYYLFWIITLLLPLRSSVKAFICFNILF</sequence>
<dbReference type="SUPFAM" id="SSF50182">
    <property type="entry name" value="Sm-like ribonucleoproteins"/>
    <property type="match status" value="1"/>
</dbReference>